<dbReference type="EMBL" id="JAUSUG010000003">
    <property type="protein sequence ID" value="MDQ0253669.1"/>
    <property type="molecule type" value="Genomic_DNA"/>
</dbReference>
<dbReference type="SUPFAM" id="SSF103007">
    <property type="entry name" value="Hypothetical protein TT1725"/>
    <property type="match status" value="1"/>
</dbReference>
<dbReference type="InterPro" id="IPR036746">
    <property type="entry name" value="TT1725-like_sf"/>
</dbReference>
<name>A0ABT9ZR37_9BACI</name>
<keyword evidence="2" id="KW-1185">Reference proteome</keyword>
<dbReference type="InterPro" id="IPR007546">
    <property type="entry name" value="DUF503"/>
</dbReference>
<dbReference type="PANTHER" id="PTHR36441">
    <property type="entry name" value="HYPOTHETICAL CYTOSOLIC PROTEIN"/>
    <property type="match status" value="1"/>
</dbReference>
<protein>
    <submittedName>
        <fullName evidence="1">Uncharacterized protein YlxP (DUF503 family)</fullName>
    </submittedName>
</protein>
<dbReference type="Gene3D" id="3.30.70.1120">
    <property type="entry name" value="TT1725-like"/>
    <property type="match status" value="1"/>
</dbReference>
<dbReference type="PANTHER" id="PTHR36441:SF1">
    <property type="entry name" value="DUF503 DOMAIN-CONTAINING PROTEIN"/>
    <property type="match status" value="1"/>
</dbReference>
<organism evidence="1 2">
    <name type="scientific">Evansella vedderi</name>
    <dbReference type="NCBI Taxonomy" id="38282"/>
    <lineage>
        <taxon>Bacteria</taxon>
        <taxon>Bacillati</taxon>
        <taxon>Bacillota</taxon>
        <taxon>Bacilli</taxon>
        <taxon>Bacillales</taxon>
        <taxon>Bacillaceae</taxon>
        <taxon>Evansella</taxon>
    </lineage>
</organism>
<evidence type="ECO:0000313" key="1">
    <source>
        <dbReference type="EMBL" id="MDQ0253669.1"/>
    </source>
</evidence>
<proteinExistence type="predicted"/>
<comment type="caution">
    <text evidence="1">The sequence shown here is derived from an EMBL/GenBank/DDBJ whole genome shotgun (WGS) entry which is preliminary data.</text>
</comment>
<dbReference type="Pfam" id="PF04456">
    <property type="entry name" value="DUF503"/>
    <property type="match status" value="1"/>
</dbReference>
<sequence>MILGTIIVDAIIYDAQSLKDKRSVLKSVSTRIRQRYNVSITESDHQDVWQRTQWIVVSVGTARTQVEKELQRALTVIDNHPDLEVTTVDWEWL</sequence>
<reference evidence="1 2" key="1">
    <citation type="submission" date="2023-07" db="EMBL/GenBank/DDBJ databases">
        <title>Genomic Encyclopedia of Type Strains, Phase IV (KMG-IV): sequencing the most valuable type-strain genomes for metagenomic binning, comparative biology and taxonomic classification.</title>
        <authorList>
            <person name="Goeker M."/>
        </authorList>
    </citation>
    <scope>NUCLEOTIDE SEQUENCE [LARGE SCALE GENOMIC DNA]</scope>
    <source>
        <strain evidence="1 2">DSM 9768</strain>
    </source>
</reference>
<evidence type="ECO:0000313" key="2">
    <source>
        <dbReference type="Proteomes" id="UP001230005"/>
    </source>
</evidence>
<accession>A0ABT9ZR37</accession>
<gene>
    <name evidence="1" type="ORF">J2S74_001041</name>
</gene>
<dbReference type="Proteomes" id="UP001230005">
    <property type="component" value="Unassembled WGS sequence"/>
</dbReference>
<dbReference type="RefSeq" id="WP_307322623.1">
    <property type="nucleotide sequence ID" value="NZ_JAUSUG010000003.1"/>
</dbReference>